<keyword evidence="8 9" id="KW-0807">Transducer</keyword>
<reference evidence="12" key="2">
    <citation type="submission" date="2025-08" db="UniProtKB">
        <authorList>
            <consortium name="Ensembl"/>
        </authorList>
    </citation>
    <scope>IDENTIFICATION</scope>
</reference>
<keyword evidence="5 9" id="KW-0297">G-protein coupled receptor</keyword>
<dbReference type="GO" id="GO:0009897">
    <property type="term" value="C:external side of plasma membrane"/>
    <property type="evidence" value="ECO:0007669"/>
    <property type="project" value="TreeGrafter"/>
</dbReference>
<comment type="similarity">
    <text evidence="9">Belongs to the G-protein coupled receptor 1 family.</text>
</comment>
<dbReference type="GeneTree" id="ENSGT01020000230359"/>
<dbReference type="GO" id="GO:0019957">
    <property type="term" value="F:C-C chemokine binding"/>
    <property type="evidence" value="ECO:0007669"/>
    <property type="project" value="TreeGrafter"/>
</dbReference>
<dbReference type="FunFam" id="1.20.1070.10:FF:000026">
    <property type="entry name" value="C-C chemokine receptor type 5"/>
    <property type="match status" value="1"/>
</dbReference>
<keyword evidence="4 10" id="KW-1133">Transmembrane helix</keyword>
<dbReference type="SUPFAM" id="SSF81321">
    <property type="entry name" value="Family A G protein-coupled receptor-like"/>
    <property type="match status" value="1"/>
</dbReference>
<dbReference type="GO" id="GO:0060326">
    <property type="term" value="P:cell chemotaxis"/>
    <property type="evidence" value="ECO:0007669"/>
    <property type="project" value="TreeGrafter"/>
</dbReference>
<dbReference type="InterPro" id="IPR000276">
    <property type="entry name" value="GPCR_Rhodpsn"/>
</dbReference>
<reference evidence="12" key="1">
    <citation type="submission" date="2021-06" db="EMBL/GenBank/DDBJ databases">
        <authorList>
            <consortium name="Wellcome Sanger Institute Data Sharing"/>
        </authorList>
    </citation>
    <scope>NUCLEOTIDE SEQUENCE [LARGE SCALE GENOMIC DNA]</scope>
</reference>
<dbReference type="InterPro" id="IPR017452">
    <property type="entry name" value="GPCR_Rhodpsn_7TM"/>
</dbReference>
<feature type="transmembrane region" description="Helical" evidence="10">
    <location>
        <begin position="121"/>
        <end position="140"/>
    </location>
</feature>
<keyword evidence="6 10" id="KW-0472">Membrane</keyword>
<feature type="transmembrane region" description="Helical" evidence="10">
    <location>
        <begin position="152"/>
        <end position="173"/>
    </location>
</feature>
<dbReference type="PROSITE" id="PS00237">
    <property type="entry name" value="G_PROTEIN_RECEP_F1_1"/>
    <property type="match status" value="1"/>
</dbReference>
<evidence type="ECO:0000313" key="13">
    <source>
        <dbReference type="Proteomes" id="UP000694620"/>
    </source>
</evidence>
<evidence type="ECO:0000256" key="8">
    <source>
        <dbReference type="ARBA" id="ARBA00023224"/>
    </source>
</evidence>
<protein>
    <submittedName>
        <fullName evidence="12">Si:cabz01093077.1</fullName>
    </submittedName>
</protein>
<keyword evidence="3 9" id="KW-0812">Transmembrane</keyword>
<proteinExistence type="inferred from homology"/>
<dbReference type="InterPro" id="IPR050119">
    <property type="entry name" value="CCR1-9-like"/>
</dbReference>
<dbReference type="GO" id="GO:0007204">
    <property type="term" value="P:positive regulation of cytosolic calcium ion concentration"/>
    <property type="evidence" value="ECO:0007669"/>
    <property type="project" value="TreeGrafter"/>
</dbReference>
<dbReference type="Gene3D" id="1.20.1070.10">
    <property type="entry name" value="Rhodopsin 7-helix transmembrane proteins"/>
    <property type="match status" value="1"/>
</dbReference>
<evidence type="ECO:0000313" key="12">
    <source>
        <dbReference type="Ensembl" id="ENSECRP00000017041.1"/>
    </source>
</evidence>
<evidence type="ECO:0000256" key="3">
    <source>
        <dbReference type="ARBA" id="ARBA00022692"/>
    </source>
</evidence>
<feature type="transmembrane region" description="Helical" evidence="10">
    <location>
        <begin position="44"/>
        <end position="68"/>
    </location>
</feature>
<feature type="transmembrane region" description="Helical" evidence="10">
    <location>
        <begin position="244"/>
        <end position="267"/>
    </location>
</feature>
<dbReference type="CDD" id="cd14984">
    <property type="entry name" value="7tmA_Chemokine_R"/>
    <property type="match status" value="1"/>
</dbReference>
<evidence type="ECO:0000256" key="1">
    <source>
        <dbReference type="ARBA" id="ARBA00004651"/>
    </source>
</evidence>
<evidence type="ECO:0000259" key="11">
    <source>
        <dbReference type="PROSITE" id="PS50262"/>
    </source>
</evidence>
<feature type="transmembrane region" description="Helical" evidence="10">
    <location>
        <begin position="211"/>
        <end position="232"/>
    </location>
</feature>
<sequence length="351" mass="39602">MNSTQAMMVSYITSVMDNLTDDPLDYNNFSPCSTDSSKVLGKHFLMAVFPLIFVLGLIGNIMVLWTLIQYVHLKTMTDICLFNLAISDLIVVISIPFWMSMLLATLPISDVCGFMKAIHMIGFYSSILFVTLMSVDRYLAVVHAVFAMKARTLVYGTMASAAIWLVAICASLPEFVFARMTTENGSARCEMSYPMHSAKTWNLIHNSEVNVLGLLIPLGVMIYCYIRIVMVLMKSRIQRRNKAVKLVFMIVFIFILFWVPYNIAFFFHSLQQFGYLNSCEATQKLVATIDATEMLALTHCCVNPVIYAFAGEKFRNHMSVMFNGFRLCTLVCKRTRGHLAASETETSNTIV</sequence>
<dbReference type="PROSITE" id="PS50262">
    <property type="entry name" value="G_PROTEIN_RECEP_F1_2"/>
    <property type="match status" value="1"/>
</dbReference>
<dbReference type="Proteomes" id="UP000694620">
    <property type="component" value="Chromosome 13"/>
</dbReference>
<reference evidence="12" key="3">
    <citation type="submission" date="2025-09" db="UniProtKB">
        <authorList>
            <consortium name="Ensembl"/>
        </authorList>
    </citation>
    <scope>IDENTIFICATION</scope>
</reference>
<dbReference type="PANTHER" id="PTHR10489">
    <property type="entry name" value="CELL ADHESION MOLECULE"/>
    <property type="match status" value="1"/>
</dbReference>
<keyword evidence="7 9" id="KW-0675">Receptor</keyword>
<evidence type="ECO:0000256" key="9">
    <source>
        <dbReference type="RuleBase" id="RU000688"/>
    </source>
</evidence>
<feature type="transmembrane region" description="Helical" evidence="10">
    <location>
        <begin position="80"/>
        <end position="101"/>
    </location>
</feature>
<feature type="domain" description="G-protein coupled receptors family 1 profile" evidence="11">
    <location>
        <begin position="59"/>
        <end position="307"/>
    </location>
</feature>
<evidence type="ECO:0000256" key="10">
    <source>
        <dbReference type="SAM" id="Phobius"/>
    </source>
</evidence>
<name>A0A8C4SIQ6_ERPCA</name>
<organism evidence="12 13">
    <name type="scientific">Erpetoichthys calabaricus</name>
    <name type="common">Rope fish</name>
    <name type="synonym">Calamoichthys calabaricus</name>
    <dbReference type="NCBI Taxonomy" id="27687"/>
    <lineage>
        <taxon>Eukaryota</taxon>
        <taxon>Metazoa</taxon>
        <taxon>Chordata</taxon>
        <taxon>Craniata</taxon>
        <taxon>Vertebrata</taxon>
        <taxon>Euteleostomi</taxon>
        <taxon>Actinopterygii</taxon>
        <taxon>Polypteriformes</taxon>
        <taxon>Polypteridae</taxon>
        <taxon>Erpetoichthys</taxon>
    </lineage>
</organism>
<evidence type="ECO:0000256" key="7">
    <source>
        <dbReference type="ARBA" id="ARBA00023170"/>
    </source>
</evidence>
<keyword evidence="13" id="KW-1185">Reference proteome</keyword>
<comment type="subcellular location">
    <subcellularLocation>
        <location evidence="1">Cell membrane</location>
        <topology evidence="1">Multi-pass membrane protein</topology>
    </subcellularLocation>
</comment>
<dbReference type="GO" id="GO:0006955">
    <property type="term" value="P:immune response"/>
    <property type="evidence" value="ECO:0007669"/>
    <property type="project" value="TreeGrafter"/>
</dbReference>
<dbReference type="PRINTS" id="PR00237">
    <property type="entry name" value="GPCRRHODOPSN"/>
</dbReference>
<dbReference type="PRINTS" id="PR00657">
    <property type="entry name" value="CCCHEMOKINER"/>
</dbReference>
<dbReference type="GO" id="GO:0016493">
    <property type="term" value="F:C-C chemokine receptor activity"/>
    <property type="evidence" value="ECO:0007669"/>
    <property type="project" value="TreeGrafter"/>
</dbReference>
<keyword evidence="2" id="KW-1003">Cell membrane</keyword>
<dbReference type="Pfam" id="PF00001">
    <property type="entry name" value="7tm_1"/>
    <property type="match status" value="1"/>
</dbReference>
<accession>A0A8C4SIQ6</accession>
<dbReference type="GO" id="GO:0019722">
    <property type="term" value="P:calcium-mediated signaling"/>
    <property type="evidence" value="ECO:0007669"/>
    <property type="project" value="TreeGrafter"/>
</dbReference>
<gene>
    <name evidence="12" type="primary">si:cabz01093077.1</name>
</gene>
<evidence type="ECO:0000256" key="5">
    <source>
        <dbReference type="ARBA" id="ARBA00023040"/>
    </source>
</evidence>
<evidence type="ECO:0000256" key="6">
    <source>
        <dbReference type="ARBA" id="ARBA00023136"/>
    </source>
</evidence>
<evidence type="ECO:0000256" key="4">
    <source>
        <dbReference type="ARBA" id="ARBA00022989"/>
    </source>
</evidence>
<dbReference type="AlphaFoldDB" id="A0A8C4SIQ6"/>
<dbReference type="Ensembl" id="ENSECRT00000017364.1">
    <property type="protein sequence ID" value="ENSECRP00000017041.1"/>
    <property type="gene ID" value="ENSECRG00000011343.1"/>
</dbReference>
<dbReference type="PANTHER" id="PTHR10489:SF944">
    <property type="entry name" value="C-C CHEMOKINE RECEPTOR TYPE 8-LIKE"/>
    <property type="match status" value="1"/>
</dbReference>
<dbReference type="InterPro" id="IPR000355">
    <property type="entry name" value="Chemokine_rcpt"/>
</dbReference>
<evidence type="ECO:0000256" key="2">
    <source>
        <dbReference type="ARBA" id="ARBA00022475"/>
    </source>
</evidence>